<feature type="non-terminal residue" evidence="1">
    <location>
        <position position="381"/>
    </location>
</feature>
<comment type="caution">
    <text evidence="1">The sequence shown here is derived from an EMBL/GenBank/DDBJ whole genome shotgun (WGS) entry which is preliminary data.</text>
</comment>
<dbReference type="PANTHER" id="PTHR33266">
    <property type="entry name" value="CHROMOSOME 15, WHOLE GENOME SHOTGUN SEQUENCE"/>
    <property type="match status" value="1"/>
</dbReference>
<evidence type="ECO:0000313" key="1">
    <source>
        <dbReference type="EMBL" id="CAI2194799.1"/>
    </source>
</evidence>
<protein>
    <submittedName>
        <fullName evidence="1">6545_t:CDS:1</fullName>
    </submittedName>
</protein>
<dbReference type="PANTHER" id="PTHR33266:SF1">
    <property type="entry name" value="F-BOX DOMAIN-CONTAINING PROTEIN"/>
    <property type="match status" value="1"/>
</dbReference>
<proteinExistence type="predicted"/>
<organism evidence="1 2">
    <name type="scientific">Funneliformis geosporum</name>
    <dbReference type="NCBI Taxonomy" id="1117311"/>
    <lineage>
        <taxon>Eukaryota</taxon>
        <taxon>Fungi</taxon>
        <taxon>Fungi incertae sedis</taxon>
        <taxon>Mucoromycota</taxon>
        <taxon>Glomeromycotina</taxon>
        <taxon>Glomeromycetes</taxon>
        <taxon>Glomerales</taxon>
        <taxon>Glomeraceae</taxon>
        <taxon>Funneliformis</taxon>
    </lineage>
</organism>
<dbReference type="AlphaFoldDB" id="A0A9W4T6Z9"/>
<dbReference type="Proteomes" id="UP001153678">
    <property type="component" value="Unassembled WGS sequence"/>
</dbReference>
<sequence>MTYNTSREKYCYLVDIAIMKLCGRTLNWTKHWQQSGIALLACTTCIYVCPLSCMARDLVKSHMTTIITVDDSDKKNLIGYRSEPMLSEVALTLLSRAGIELDVLKELGSVEKEGGVIDTGNQGEICTRILLLSARRRQILSFRKHCKSYPAFFTHLSVTAYLQELFSTEFSHQNFKHLEAYDIRFTHFIALKHTPDESTLQLSGCESSNSHVPPIREKACNIKYTSIHFFYSQLQPLYHALKDMVKNHARPESKSVLNYAIGDGLRTSTTLCETCVHVENDSIGMYIQIGEAYVNKPQFKTYYYGKGTNQSKGMKLSFVKKANRPTEFKFICKTFPVIYSPHAIKRAKLINDDNDEDAKNYLINKKWKSDELVKQYEEIEE</sequence>
<dbReference type="OrthoDB" id="107110at2759"/>
<gene>
    <name evidence="1" type="ORF">FWILDA_LOCUS16756</name>
</gene>
<keyword evidence="2" id="KW-1185">Reference proteome</keyword>
<evidence type="ECO:0000313" key="2">
    <source>
        <dbReference type="Proteomes" id="UP001153678"/>
    </source>
</evidence>
<name>A0A9W4T6Z9_9GLOM</name>
<dbReference type="EMBL" id="CAMKVN010011454">
    <property type="protein sequence ID" value="CAI2194799.1"/>
    <property type="molecule type" value="Genomic_DNA"/>
</dbReference>
<reference evidence="1" key="1">
    <citation type="submission" date="2022-08" db="EMBL/GenBank/DDBJ databases">
        <authorList>
            <person name="Kallberg Y."/>
            <person name="Tangrot J."/>
            <person name="Rosling A."/>
        </authorList>
    </citation>
    <scope>NUCLEOTIDE SEQUENCE</scope>
    <source>
        <strain evidence="1">Wild A</strain>
    </source>
</reference>
<accession>A0A9W4T6Z9</accession>